<evidence type="ECO:0000256" key="3">
    <source>
        <dbReference type="ARBA" id="ARBA00013253"/>
    </source>
</evidence>
<dbReference type="GO" id="GO:0005524">
    <property type="term" value="F:ATP binding"/>
    <property type="evidence" value="ECO:0007669"/>
    <property type="project" value="UniProtKB-KW"/>
</dbReference>
<dbReference type="PANTHER" id="PTHR43071">
    <property type="entry name" value="2-AMINO-4-HYDROXY-6-HYDROXYMETHYLDIHYDROPTERIDINE PYROPHOSPHOKINASE"/>
    <property type="match status" value="1"/>
</dbReference>
<dbReference type="UniPathway" id="UPA00077">
    <property type="reaction ID" value="UER00155"/>
</dbReference>
<keyword evidence="5" id="KW-0547">Nucleotide-binding</keyword>
<dbReference type="AlphaFoldDB" id="A0A3L6ZMZ2"/>
<dbReference type="Proteomes" id="UP000275395">
    <property type="component" value="Unassembled WGS sequence"/>
</dbReference>
<dbReference type="NCBIfam" id="TIGR01498">
    <property type="entry name" value="folK"/>
    <property type="match status" value="1"/>
</dbReference>
<dbReference type="CDD" id="cd00483">
    <property type="entry name" value="HPPK"/>
    <property type="match status" value="1"/>
</dbReference>
<sequence length="204" mass="20595">MTVSSPLGSSGAVDVVLALGSNLGSRRATLDEAVAALARAGGLEVVAVSPVVETVAVTVDGPDPSAPRYLNAVALARTTLDPDALLDLAHRVEAELGRVRDRRWGDRTIDIDIVTMDGVLRDDARLVLPHPRAAERDFVLEPWLLLDPDAELPGAGRVDALLAGLRAGAADADMAVAVDGAAGAGAGAAGAGADAATGAEGAER</sequence>
<dbReference type="SUPFAM" id="SSF55083">
    <property type="entry name" value="6-hydroxymethyl-7,8-dihydropterin pyrophosphokinase, HPPK"/>
    <property type="match status" value="1"/>
</dbReference>
<dbReference type="GO" id="GO:0016301">
    <property type="term" value="F:kinase activity"/>
    <property type="evidence" value="ECO:0007669"/>
    <property type="project" value="UniProtKB-KW"/>
</dbReference>
<protein>
    <recommendedName>
        <fullName evidence="3">2-amino-4-hydroxy-6-hydroxymethyldihydropteridine diphosphokinase</fullName>
        <ecNumber evidence="3">2.7.6.3</ecNumber>
    </recommendedName>
</protein>
<reference evidence="10 11" key="1">
    <citation type="submission" date="2018-10" db="EMBL/GenBank/DDBJ databases">
        <authorList>
            <person name="Li J."/>
        </authorList>
    </citation>
    <scope>NUCLEOTIDE SEQUENCE [LARGE SCALE GENOMIC DNA]</scope>
    <source>
        <strain evidence="10 11">JCM 30549</strain>
    </source>
</reference>
<dbReference type="PANTHER" id="PTHR43071:SF1">
    <property type="entry name" value="2-AMINO-4-HYDROXY-6-HYDROXYMETHYLDIHYDROPTERIDINE PYROPHOSPHOKINASE"/>
    <property type="match status" value="1"/>
</dbReference>
<keyword evidence="7" id="KW-0067">ATP-binding</keyword>
<dbReference type="GO" id="GO:0046656">
    <property type="term" value="P:folic acid biosynthetic process"/>
    <property type="evidence" value="ECO:0007669"/>
    <property type="project" value="UniProtKB-KW"/>
</dbReference>
<keyword evidence="8" id="KW-0289">Folate biosynthesis</keyword>
<dbReference type="Pfam" id="PF01288">
    <property type="entry name" value="HPPK"/>
    <property type="match status" value="1"/>
</dbReference>
<dbReference type="Gene3D" id="3.30.70.560">
    <property type="entry name" value="7,8-Dihydro-6-hydroxymethylpterin-pyrophosphokinase HPPK"/>
    <property type="match status" value="1"/>
</dbReference>
<dbReference type="GO" id="GO:0003848">
    <property type="term" value="F:2-amino-4-hydroxy-6-hydroxymethyldihydropteridine diphosphokinase activity"/>
    <property type="evidence" value="ECO:0007669"/>
    <property type="project" value="UniProtKB-EC"/>
</dbReference>
<evidence type="ECO:0000259" key="9">
    <source>
        <dbReference type="Pfam" id="PF01288"/>
    </source>
</evidence>
<comment type="pathway">
    <text evidence="2">Cofactor biosynthesis; tetrahydrofolate biosynthesis; 2-amino-4-hydroxy-6-hydroxymethyl-7,8-dihydropteridine diphosphate from 7,8-dihydroneopterin triphosphate: step 4/4.</text>
</comment>
<comment type="catalytic activity">
    <reaction evidence="1">
        <text>6-hydroxymethyl-7,8-dihydropterin + ATP = (7,8-dihydropterin-6-yl)methyl diphosphate + AMP + H(+)</text>
        <dbReference type="Rhea" id="RHEA:11412"/>
        <dbReference type="ChEBI" id="CHEBI:15378"/>
        <dbReference type="ChEBI" id="CHEBI:30616"/>
        <dbReference type="ChEBI" id="CHEBI:44841"/>
        <dbReference type="ChEBI" id="CHEBI:72950"/>
        <dbReference type="ChEBI" id="CHEBI:456215"/>
        <dbReference type="EC" id="2.7.6.3"/>
    </reaction>
</comment>
<evidence type="ECO:0000256" key="5">
    <source>
        <dbReference type="ARBA" id="ARBA00022741"/>
    </source>
</evidence>
<dbReference type="EMBL" id="RCUW01000006">
    <property type="protein sequence ID" value="RLP68911.1"/>
    <property type="molecule type" value="Genomic_DNA"/>
</dbReference>
<evidence type="ECO:0000313" key="11">
    <source>
        <dbReference type="Proteomes" id="UP000275395"/>
    </source>
</evidence>
<accession>A0A3L6ZMZ2</accession>
<evidence type="ECO:0000256" key="2">
    <source>
        <dbReference type="ARBA" id="ARBA00005051"/>
    </source>
</evidence>
<gene>
    <name evidence="10" type="primary">folK</name>
    <name evidence="10" type="ORF">D9V30_08510</name>
</gene>
<evidence type="ECO:0000256" key="1">
    <source>
        <dbReference type="ARBA" id="ARBA00000198"/>
    </source>
</evidence>
<comment type="caution">
    <text evidence="10">The sequence shown here is derived from an EMBL/GenBank/DDBJ whole genome shotgun (WGS) entry which is preliminary data.</text>
</comment>
<dbReference type="InterPro" id="IPR035907">
    <property type="entry name" value="Hppk_sf"/>
</dbReference>
<keyword evidence="6 10" id="KW-0418">Kinase</keyword>
<dbReference type="GO" id="GO:0046654">
    <property type="term" value="P:tetrahydrofolate biosynthetic process"/>
    <property type="evidence" value="ECO:0007669"/>
    <property type="project" value="UniProtKB-UniPathway"/>
</dbReference>
<proteinExistence type="predicted"/>
<evidence type="ECO:0000256" key="7">
    <source>
        <dbReference type="ARBA" id="ARBA00022840"/>
    </source>
</evidence>
<evidence type="ECO:0000256" key="6">
    <source>
        <dbReference type="ARBA" id="ARBA00022777"/>
    </source>
</evidence>
<dbReference type="InterPro" id="IPR000550">
    <property type="entry name" value="Hppk"/>
</dbReference>
<organism evidence="10 11">
    <name type="scientific">Mycetocola reblochoni</name>
    <dbReference type="NCBI Taxonomy" id="331618"/>
    <lineage>
        <taxon>Bacteria</taxon>
        <taxon>Bacillati</taxon>
        <taxon>Actinomycetota</taxon>
        <taxon>Actinomycetes</taxon>
        <taxon>Micrococcales</taxon>
        <taxon>Microbacteriaceae</taxon>
        <taxon>Mycetocola</taxon>
    </lineage>
</organism>
<evidence type="ECO:0000256" key="4">
    <source>
        <dbReference type="ARBA" id="ARBA00022679"/>
    </source>
</evidence>
<name>A0A3L6ZMZ2_9MICO</name>
<keyword evidence="4 10" id="KW-0808">Transferase</keyword>
<feature type="domain" description="7,8-dihydro-6-hydroxymethylpterin-pyrophosphokinase" evidence="9">
    <location>
        <begin position="16"/>
        <end position="147"/>
    </location>
</feature>
<evidence type="ECO:0000313" key="10">
    <source>
        <dbReference type="EMBL" id="RLP68911.1"/>
    </source>
</evidence>
<evidence type="ECO:0000256" key="8">
    <source>
        <dbReference type="ARBA" id="ARBA00022909"/>
    </source>
</evidence>
<dbReference type="EC" id="2.7.6.3" evidence="3"/>